<dbReference type="AlphaFoldDB" id="A0A426XC76"/>
<name>A0A426XC76_ENSVE</name>
<gene>
    <name evidence="2" type="ORF">B296_00044467</name>
</gene>
<comment type="caution">
    <text evidence="2">The sequence shown here is derived from an EMBL/GenBank/DDBJ whole genome shotgun (WGS) entry which is preliminary data.</text>
</comment>
<sequence>MPSLVSGATEARRCNSSWEHRSCQAAPGNPRFQQQRLLFLLSQASNEEAKRDLRSRGLCLVPLSCTSYMTTRSAATYRGGEVIEYVLTHFHRGVSELVIPALGRLRNERRTFFYLSQGHPVWTYNGDIYNTDKGRATSSPGQADSDTQEQYEWF</sequence>
<feature type="region of interest" description="Disordered" evidence="1">
    <location>
        <begin position="133"/>
        <end position="154"/>
    </location>
</feature>
<protein>
    <submittedName>
        <fullName evidence="2">Uncharacterized protein</fullName>
    </submittedName>
</protein>
<proteinExistence type="predicted"/>
<evidence type="ECO:0000256" key="1">
    <source>
        <dbReference type="SAM" id="MobiDB-lite"/>
    </source>
</evidence>
<organism evidence="2 3">
    <name type="scientific">Ensete ventricosum</name>
    <name type="common">Abyssinian banana</name>
    <name type="synonym">Musa ensete</name>
    <dbReference type="NCBI Taxonomy" id="4639"/>
    <lineage>
        <taxon>Eukaryota</taxon>
        <taxon>Viridiplantae</taxon>
        <taxon>Streptophyta</taxon>
        <taxon>Embryophyta</taxon>
        <taxon>Tracheophyta</taxon>
        <taxon>Spermatophyta</taxon>
        <taxon>Magnoliopsida</taxon>
        <taxon>Liliopsida</taxon>
        <taxon>Zingiberales</taxon>
        <taxon>Musaceae</taxon>
        <taxon>Ensete</taxon>
    </lineage>
</organism>
<reference evidence="2 3" key="1">
    <citation type="journal article" date="2014" name="Agronomy (Basel)">
        <title>A Draft Genome Sequence for Ensete ventricosum, the Drought-Tolerant Tree Against Hunger.</title>
        <authorList>
            <person name="Harrison J."/>
            <person name="Moore K.A."/>
            <person name="Paszkiewicz K."/>
            <person name="Jones T."/>
            <person name="Grant M."/>
            <person name="Ambacheew D."/>
            <person name="Muzemil S."/>
            <person name="Studholme D.J."/>
        </authorList>
    </citation>
    <scope>NUCLEOTIDE SEQUENCE [LARGE SCALE GENOMIC DNA]</scope>
</reference>
<feature type="compositionally biased region" description="Polar residues" evidence="1">
    <location>
        <begin position="136"/>
        <end position="154"/>
    </location>
</feature>
<accession>A0A426XC76</accession>
<dbReference type="Proteomes" id="UP000287651">
    <property type="component" value="Unassembled WGS sequence"/>
</dbReference>
<dbReference type="EMBL" id="AMZH03022698">
    <property type="protein sequence ID" value="RRT37089.1"/>
    <property type="molecule type" value="Genomic_DNA"/>
</dbReference>
<evidence type="ECO:0000313" key="2">
    <source>
        <dbReference type="EMBL" id="RRT37089.1"/>
    </source>
</evidence>
<evidence type="ECO:0000313" key="3">
    <source>
        <dbReference type="Proteomes" id="UP000287651"/>
    </source>
</evidence>